<comment type="caution">
    <text evidence="3">The sequence shown here is derived from an EMBL/GenBank/DDBJ whole genome shotgun (WGS) entry which is preliminary data.</text>
</comment>
<keyword evidence="4" id="KW-1185">Reference proteome</keyword>
<evidence type="ECO:0000313" key="3">
    <source>
        <dbReference type="EMBL" id="MBB3967204.1"/>
    </source>
</evidence>
<name>A0A7W6CZ77_9HYPH</name>
<dbReference type="AlphaFoldDB" id="A0A7W6CZ77"/>
<feature type="coiled-coil region" evidence="1">
    <location>
        <begin position="139"/>
        <end position="166"/>
    </location>
</feature>
<dbReference type="RefSeq" id="WP_425503826.1">
    <property type="nucleotide sequence ID" value="NZ_JACIDW010000035.1"/>
</dbReference>
<dbReference type="Proteomes" id="UP000582090">
    <property type="component" value="Unassembled WGS sequence"/>
</dbReference>
<feature type="region of interest" description="Disordered" evidence="2">
    <location>
        <begin position="71"/>
        <end position="98"/>
    </location>
</feature>
<sequence length="234" mass="25170">MEKKTGVKKKSKPPIVEVAVTSEEGRVAVGIMNAEQALELADSVDVEVSHPDHEAGETDVFIPAEELREHPAVAASSAASIKTSEAGSGKSRKPQGLETEDALREHLAALEADAPAEDDPQRPPADYVLDDDGVNADDMLDEEGSLRRLQEEVDNLRARLHVIREQAGTVVSANARWADASAHEQLGAYPWAKLAGAMALTFVATRLLRRLPLGAVATAALPLAAAEMRRRYDR</sequence>
<reference evidence="3 4" key="1">
    <citation type="submission" date="2020-08" db="EMBL/GenBank/DDBJ databases">
        <title>Genomic Encyclopedia of Type Strains, Phase IV (KMG-IV): sequencing the most valuable type-strain genomes for metagenomic binning, comparative biology and taxonomic classification.</title>
        <authorList>
            <person name="Goeker M."/>
        </authorList>
    </citation>
    <scope>NUCLEOTIDE SEQUENCE [LARGE SCALE GENOMIC DNA]</scope>
    <source>
        <strain evidence="3 4">DSM 26575</strain>
    </source>
</reference>
<keyword evidence="1" id="KW-0175">Coiled coil</keyword>
<dbReference type="EMBL" id="JACIDW010000035">
    <property type="protein sequence ID" value="MBB3967204.1"/>
    <property type="molecule type" value="Genomic_DNA"/>
</dbReference>
<accession>A0A7W6CZ77</accession>
<evidence type="ECO:0000256" key="1">
    <source>
        <dbReference type="SAM" id="Coils"/>
    </source>
</evidence>
<gene>
    <name evidence="3" type="ORF">GGQ67_004901</name>
</gene>
<protein>
    <submittedName>
        <fullName evidence="3">Uncharacterized protein</fullName>
    </submittedName>
</protein>
<evidence type="ECO:0000313" key="4">
    <source>
        <dbReference type="Proteomes" id="UP000582090"/>
    </source>
</evidence>
<proteinExistence type="predicted"/>
<organism evidence="3 4">
    <name type="scientific">Rhizobium metallidurans</name>
    <dbReference type="NCBI Taxonomy" id="1265931"/>
    <lineage>
        <taxon>Bacteria</taxon>
        <taxon>Pseudomonadati</taxon>
        <taxon>Pseudomonadota</taxon>
        <taxon>Alphaproteobacteria</taxon>
        <taxon>Hyphomicrobiales</taxon>
        <taxon>Rhizobiaceae</taxon>
        <taxon>Rhizobium/Agrobacterium group</taxon>
        <taxon>Rhizobium</taxon>
    </lineage>
</organism>
<feature type="compositionally biased region" description="Polar residues" evidence="2">
    <location>
        <begin position="77"/>
        <end position="86"/>
    </location>
</feature>
<evidence type="ECO:0000256" key="2">
    <source>
        <dbReference type="SAM" id="MobiDB-lite"/>
    </source>
</evidence>